<dbReference type="Gene3D" id="1.10.510.10">
    <property type="entry name" value="Transferase(Phosphotransferase) domain 1"/>
    <property type="match status" value="2"/>
</dbReference>
<dbReference type="AlphaFoldDB" id="A0AAD5Q2J0"/>
<evidence type="ECO:0000259" key="1">
    <source>
        <dbReference type="PROSITE" id="PS50011"/>
    </source>
</evidence>
<dbReference type="PROSITE" id="PS00108">
    <property type="entry name" value="PROTEIN_KINASE_ST"/>
    <property type="match status" value="1"/>
</dbReference>
<sequence>MPHDKRHNTDAQLELVEEIKLNAALHHPNIVSFIGAAWTTRADLQAIFEFVPGGDLRTWLEATPRTPWTRQKTLVALDVAYALAYLHSRQPSALVHRDVKSHNVLLTSTEGLGSSMTMTMTMTTTTTTETETAAAAETAAVARSTATRLTAKLCDFGVSRAQSSNHSMTTGVGTSRWLAPEVILGGGHYDTACDIYSFGVVLTELDTHELPFHDVRGPEGTMLPDATILWMVAHEGLQPGGSSSCPEALATLAREY</sequence>
<keyword evidence="3" id="KW-1185">Reference proteome</keyword>
<reference evidence="2" key="1">
    <citation type="submission" date="2021-12" db="EMBL/GenBank/DDBJ databases">
        <title>Prjna785345.</title>
        <authorList>
            <person name="Rujirawat T."/>
            <person name="Krajaejun T."/>
        </authorList>
    </citation>
    <scope>NUCLEOTIDE SEQUENCE</scope>
    <source>
        <strain evidence="2">Pi057C3</strain>
    </source>
</reference>
<dbReference type="GO" id="GO:0005524">
    <property type="term" value="F:ATP binding"/>
    <property type="evidence" value="ECO:0007669"/>
    <property type="project" value="InterPro"/>
</dbReference>
<proteinExistence type="predicted"/>
<dbReference type="InterPro" id="IPR011009">
    <property type="entry name" value="Kinase-like_dom_sf"/>
</dbReference>
<dbReference type="InterPro" id="IPR008271">
    <property type="entry name" value="Ser/Thr_kinase_AS"/>
</dbReference>
<dbReference type="Pfam" id="PF00069">
    <property type="entry name" value="Pkinase"/>
    <property type="match status" value="1"/>
</dbReference>
<dbReference type="GO" id="GO:0004674">
    <property type="term" value="F:protein serine/threonine kinase activity"/>
    <property type="evidence" value="ECO:0007669"/>
    <property type="project" value="TreeGrafter"/>
</dbReference>
<gene>
    <name evidence="2" type="ORF">P43SY_008092</name>
</gene>
<feature type="domain" description="Protein kinase" evidence="1">
    <location>
        <begin position="1"/>
        <end position="256"/>
    </location>
</feature>
<name>A0AAD5Q2J0_PYTIN</name>
<protein>
    <recommendedName>
        <fullName evidence="1">Protein kinase domain-containing protein</fullName>
    </recommendedName>
</protein>
<accession>A0AAD5Q2J0</accession>
<dbReference type="SMART" id="SM00220">
    <property type="entry name" value="S_TKc"/>
    <property type="match status" value="1"/>
</dbReference>
<dbReference type="InterPro" id="IPR000719">
    <property type="entry name" value="Prot_kinase_dom"/>
</dbReference>
<dbReference type="SUPFAM" id="SSF56112">
    <property type="entry name" value="Protein kinase-like (PK-like)"/>
    <property type="match status" value="1"/>
</dbReference>
<dbReference type="InterPro" id="IPR051681">
    <property type="entry name" value="Ser/Thr_Kinases-Pseudokinases"/>
</dbReference>
<dbReference type="Proteomes" id="UP001209570">
    <property type="component" value="Unassembled WGS sequence"/>
</dbReference>
<evidence type="ECO:0000313" key="3">
    <source>
        <dbReference type="Proteomes" id="UP001209570"/>
    </source>
</evidence>
<dbReference type="PIRSF" id="PIRSF000654">
    <property type="entry name" value="Integrin-linked_kinase"/>
    <property type="match status" value="1"/>
</dbReference>
<organism evidence="2 3">
    <name type="scientific">Pythium insidiosum</name>
    <name type="common">Pythiosis disease agent</name>
    <dbReference type="NCBI Taxonomy" id="114742"/>
    <lineage>
        <taxon>Eukaryota</taxon>
        <taxon>Sar</taxon>
        <taxon>Stramenopiles</taxon>
        <taxon>Oomycota</taxon>
        <taxon>Peronosporomycetes</taxon>
        <taxon>Pythiales</taxon>
        <taxon>Pythiaceae</taxon>
        <taxon>Pythium</taxon>
    </lineage>
</organism>
<evidence type="ECO:0000313" key="2">
    <source>
        <dbReference type="EMBL" id="KAJ0389932.1"/>
    </source>
</evidence>
<dbReference type="PANTHER" id="PTHR44329">
    <property type="entry name" value="SERINE/THREONINE-PROTEIN KINASE TNNI3K-RELATED"/>
    <property type="match status" value="1"/>
</dbReference>
<dbReference type="PROSITE" id="PS50011">
    <property type="entry name" value="PROTEIN_KINASE_DOM"/>
    <property type="match status" value="1"/>
</dbReference>
<comment type="caution">
    <text evidence="2">The sequence shown here is derived from an EMBL/GenBank/DDBJ whole genome shotgun (WGS) entry which is preliminary data.</text>
</comment>
<dbReference type="PANTHER" id="PTHR44329:SF214">
    <property type="entry name" value="PROTEIN KINASE DOMAIN-CONTAINING PROTEIN"/>
    <property type="match status" value="1"/>
</dbReference>
<dbReference type="EMBL" id="JAKCXM010002853">
    <property type="protein sequence ID" value="KAJ0389932.1"/>
    <property type="molecule type" value="Genomic_DNA"/>
</dbReference>